<protein>
    <submittedName>
        <fullName evidence="2">Putative exported protein</fullName>
    </submittedName>
</protein>
<sequence length="335" mass="36267">MTLTRRTLIRAGLAGSAATLAGLAPTVRAQATTRLRVGYLHTPAVDGHIWLGQASGAWARRGLELQLTQFTTGLELFQAMIGGSLDVLSTGAVVSNFPARGQGKVFLVNNIEYATAQLWVRDDAVKTLADLKGRQISTTTGTTAHVFLDRALRSANLDPAKDVQLVNQRMAEAVTAFVSGAVPAVALWTPFDNVVKQKVPGARKLVDASAFFPQAAIMGGWAARNDFYDANKPALAALIAAWSEVNDQLVGNLDAAAEQLQRAQYKDVPLAEFKESMKFSKYYTSAEWRSRYADGTVTRWLQQVTDFFAVAGNIARPVPASGYFDPQLYLQTVKG</sequence>
<comment type="caution">
    <text evidence="2">The sequence shown here is derived from an EMBL/GenBank/DDBJ whole genome shotgun (WGS) entry which is preliminary data.</text>
</comment>
<dbReference type="PANTHER" id="PTHR30024">
    <property type="entry name" value="ALIPHATIC SULFONATES-BINDING PROTEIN-RELATED"/>
    <property type="match status" value="1"/>
</dbReference>
<keyword evidence="3" id="KW-1185">Reference proteome</keyword>
<dbReference type="InterPro" id="IPR015168">
    <property type="entry name" value="SsuA/THI5"/>
</dbReference>
<dbReference type="Proteomes" id="UP000037660">
    <property type="component" value="Unassembled WGS sequence"/>
</dbReference>
<reference evidence="2 3" key="2">
    <citation type="journal article" date="2016" name="Science">
        <title>A bacterium that degrades and assimilates poly(ethylene terephthalate).</title>
        <authorList>
            <person name="Yoshida S."/>
            <person name="Hiraga K."/>
            <person name="Takehana T."/>
            <person name="Taniguchi I."/>
            <person name="Yamaji H."/>
            <person name="Maeda Y."/>
            <person name="Toyohara K."/>
            <person name="Miyamoto K."/>
            <person name="Kimura Y."/>
            <person name="Oda K."/>
        </authorList>
    </citation>
    <scope>NUCLEOTIDE SEQUENCE [LARGE SCALE GENOMIC DNA]</scope>
    <source>
        <strain evidence="3">NBRC 110686 / TISTR 2288 / 201-F6</strain>
    </source>
</reference>
<gene>
    <name evidence="2" type="ORF">ISF6_3310</name>
</gene>
<name>A0A0K8P5H4_PISS1</name>
<dbReference type="PROSITE" id="PS51318">
    <property type="entry name" value="TAT"/>
    <property type="match status" value="1"/>
</dbReference>
<proteinExistence type="predicted"/>
<evidence type="ECO:0000313" key="3">
    <source>
        <dbReference type="Proteomes" id="UP000037660"/>
    </source>
</evidence>
<evidence type="ECO:0000259" key="1">
    <source>
        <dbReference type="Pfam" id="PF09084"/>
    </source>
</evidence>
<dbReference type="CDD" id="cd13561">
    <property type="entry name" value="PBP2_SsuA_like_4"/>
    <property type="match status" value="1"/>
</dbReference>
<accession>A0A0K8P5H4</accession>
<dbReference type="RefSeq" id="WP_054021393.1">
    <property type="nucleotide sequence ID" value="NZ_BBYR01000047.1"/>
</dbReference>
<dbReference type="EMBL" id="BBYR01000047">
    <property type="protein sequence ID" value="GAP37455.1"/>
    <property type="molecule type" value="Genomic_DNA"/>
</dbReference>
<organism evidence="2 3">
    <name type="scientific">Piscinibacter sakaiensis</name>
    <name type="common">Ideonella sakaiensis</name>
    <dbReference type="NCBI Taxonomy" id="1547922"/>
    <lineage>
        <taxon>Bacteria</taxon>
        <taxon>Pseudomonadati</taxon>
        <taxon>Pseudomonadota</taxon>
        <taxon>Betaproteobacteria</taxon>
        <taxon>Burkholderiales</taxon>
        <taxon>Sphaerotilaceae</taxon>
        <taxon>Piscinibacter</taxon>
    </lineage>
</organism>
<reference evidence="3" key="1">
    <citation type="submission" date="2015-07" db="EMBL/GenBank/DDBJ databases">
        <title>Discovery of a poly(ethylene terephthalate assimilation.</title>
        <authorList>
            <person name="Yoshida S."/>
            <person name="Hiraga K."/>
            <person name="Takehana T."/>
            <person name="Taniguchi I."/>
            <person name="Yamaji H."/>
            <person name="Maeda Y."/>
            <person name="Toyohara K."/>
            <person name="Miyamoto K."/>
            <person name="Kimura Y."/>
            <person name="Oda K."/>
        </authorList>
    </citation>
    <scope>NUCLEOTIDE SEQUENCE [LARGE SCALE GENOMIC DNA]</scope>
    <source>
        <strain evidence="3">NBRC 110686 / TISTR 2288 / 201-F6</strain>
    </source>
</reference>
<dbReference type="SUPFAM" id="SSF53850">
    <property type="entry name" value="Periplasmic binding protein-like II"/>
    <property type="match status" value="1"/>
</dbReference>
<dbReference type="InterPro" id="IPR006311">
    <property type="entry name" value="TAT_signal"/>
</dbReference>
<dbReference type="Gene3D" id="3.40.190.10">
    <property type="entry name" value="Periplasmic binding protein-like II"/>
    <property type="match status" value="2"/>
</dbReference>
<dbReference type="Pfam" id="PF09084">
    <property type="entry name" value="NMT1"/>
    <property type="match status" value="1"/>
</dbReference>
<feature type="domain" description="SsuA/THI5-like" evidence="1">
    <location>
        <begin position="115"/>
        <end position="242"/>
    </location>
</feature>
<evidence type="ECO:0000313" key="2">
    <source>
        <dbReference type="EMBL" id="GAP37455.1"/>
    </source>
</evidence>
<dbReference type="AlphaFoldDB" id="A0A0K8P5H4"/>
<dbReference type="STRING" id="1547922.ISF6_3310"/>
<dbReference type="OrthoDB" id="506623at2"/>